<dbReference type="RefSeq" id="WP_154148313.1">
    <property type="nucleotide sequence ID" value="NZ_SZWE01000001.1"/>
</dbReference>
<accession>A0A844CFG0</accession>
<organism evidence="1 2">
    <name type="scientific">Roseovarius bejariae</name>
    <dbReference type="NCBI Taxonomy" id="2576383"/>
    <lineage>
        <taxon>Bacteria</taxon>
        <taxon>Pseudomonadati</taxon>
        <taxon>Pseudomonadota</taxon>
        <taxon>Alphaproteobacteria</taxon>
        <taxon>Rhodobacterales</taxon>
        <taxon>Roseobacteraceae</taxon>
        <taxon>Roseovarius</taxon>
    </lineage>
</organism>
<dbReference type="AlphaFoldDB" id="A0A844CFG0"/>
<sequence>MEYETDAGAGGGCRLGLIVLSTDETLEYEARQVLGTRPVNLLHARIPAQADVTPEDLATMAGEMTGTAARLPAGLRAVAYGCTSGATVIGPERVQALVQKVQPDVPVTNPMSSVIAGLEALGARRIALVTPYVPDVTAPMRAYLAERGIEVVSEVSFGQSDDWTVARISEASTRAAMLEAGRAEGVEAVFASCTNLRTFGVIGAVEAELGLPVVTSNQALLWHLLSLGDVDARGWGPGRLFAGQTAGALA</sequence>
<dbReference type="Pfam" id="PF17645">
    <property type="entry name" value="Amdase"/>
    <property type="match status" value="1"/>
</dbReference>
<dbReference type="PANTHER" id="PTHR40267">
    <property type="entry name" value="BLR3294 PROTEIN"/>
    <property type="match status" value="1"/>
</dbReference>
<gene>
    <name evidence="1" type="ORF">FDP25_00950</name>
</gene>
<name>A0A844CFG0_9RHOB</name>
<dbReference type="PIRSF" id="PIRSF015736">
    <property type="entry name" value="MI"/>
    <property type="match status" value="1"/>
</dbReference>
<dbReference type="Proteomes" id="UP000564704">
    <property type="component" value="Unassembled WGS sequence"/>
</dbReference>
<protein>
    <submittedName>
        <fullName evidence="1">Asp/Glu racemase</fullName>
    </submittedName>
</protein>
<dbReference type="PANTHER" id="PTHR40267:SF1">
    <property type="entry name" value="BLR3294 PROTEIN"/>
    <property type="match status" value="1"/>
</dbReference>
<evidence type="ECO:0000313" key="2">
    <source>
        <dbReference type="Proteomes" id="UP000564704"/>
    </source>
</evidence>
<reference evidence="1 2" key="1">
    <citation type="submission" date="2019-05" db="EMBL/GenBank/DDBJ databases">
        <title>Roseovarius bejariae sp. nov., a moderately halophylic bacterium isolated from a saline soil in Rambla Salada (Murcia).</title>
        <authorList>
            <person name="Castro D.J."/>
            <person name="Gomez-Altuve A."/>
            <person name="Reina J.C."/>
            <person name="Rodriguez M."/>
            <person name="Sampedro I."/>
            <person name="Llamas I."/>
            <person name="Martinez-Checa F."/>
        </authorList>
    </citation>
    <scope>NUCLEOTIDE SEQUENCE [LARGE SCALE GENOMIC DNA]</scope>
    <source>
        <strain evidence="1 2">A21</strain>
    </source>
</reference>
<dbReference type="InterPro" id="IPR026286">
    <property type="entry name" value="MaiA/AMDase"/>
</dbReference>
<dbReference type="Gene3D" id="3.40.50.12500">
    <property type="match status" value="1"/>
</dbReference>
<evidence type="ECO:0000313" key="1">
    <source>
        <dbReference type="EMBL" id="MRU13991.1"/>
    </source>
</evidence>
<proteinExistence type="predicted"/>
<dbReference type="EMBL" id="SZWE01000001">
    <property type="protein sequence ID" value="MRU13991.1"/>
    <property type="molecule type" value="Genomic_DNA"/>
</dbReference>
<dbReference type="OrthoDB" id="9816064at2"/>
<comment type="caution">
    <text evidence="1">The sequence shown here is derived from an EMBL/GenBank/DDBJ whole genome shotgun (WGS) entry which is preliminary data.</text>
</comment>
<dbReference type="InterPro" id="IPR053714">
    <property type="entry name" value="Iso_Racemase_Enz_sf"/>
</dbReference>
<keyword evidence="2" id="KW-1185">Reference proteome</keyword>